<comment type="similarity">
    <text evidence="2">Belongs to the PBP/GOBP family.</text>
</comment>
<dbReference type="InterPro" id="IPR036728">
    <property type="entry name" value="PBP_GOBP_sf"/>
</dbReference>
<evidence type="ECO:0000256" key="1">
    <source>
        <dbReference type="ARBA" id="ARBA00004613"/>
    </source>
</evidence>
<accession>A0A1L2JGN9</accession>
<dbReference type="Pfam" id="PF01395">
    <property type="entry name" value="PBP_GOBP"/>
    <property type="match status" value="1"/>
</dbReference>
<dbReference type="InterPro" id="IPR006170">
    <property type="entry name" value="PBP/GOBP"/>
</dbReference>
<reference evidence="5" key="2">
    <citation type="journal article" date="2016" name="Insect Mol. Biol.">
        <title>Identification and expression profile of odorant-binding proteins in Halyomorpha halys (Hemiptera: Pentatomidae).</title>
        <authorList>
            <person name="Paula D.P."/>
            <person name="Togawa R.C."/>
            <person name="Costa M.M."/>
            <person name="Grynberg P."/>
            <person name="Martins N.F."/>
            <person name="Andow D.A."/>
        </authorList>
    </citation>
    <scope>NUCLEOTIDE SEQUENCE</scope>
</reference>
<reference evidence="5" key="1">
    <citation type="submission" date="2015-10" db="EMBL/GenBank/DDBJ databases">
        <authorList>
            <person name="Gilbert D.G."/>
        </authorList>
    </citation>
    <scope>NUCLEOTIDE SEQUENCE</scope>
</reference>
<sequence>MGSHCNFIYTICFVVTFSVKARVLAAPTETEDCSVPIHLKNTDCCTSSSSVSLTNPVVNQECVKILSEAKASSYEEFESAVECFLECLFKTIHLLNGENKVIYEEILTNITQELKPDFANLEINKIKHCVEEDYTRKKSSQCKSGSLQFFLCVLREKILNCPPEVWKNSDECNKYKSVLENCPKRTPLFQIFDLEPDVKSNKTE</sequence>
<dbReference type="AlphaFoldDB" id="A0A1L2JGN9"/>
<evidence type="ECO:0000256" key="2">
    <source>
        <dbReference type="ARBA" id="ARBA00008098"/>
    </source>
</evidence>
<dbReference type="GO" id="GO:0005549">
    <property type="term" value="F:odorant binding"/>
    <property type="evidence" value="ECO:0007669"/>
    <property type="project" value="InterPro"/>
</dbReference>
<keyword evidence="4" id="KW-0732">Signal</keyword>
<evidence type="ECO:0000313" key="5">
    <source>
        <dbReference type="EMBL" id="AOV87026.1"/>
    </source>
</evidence>
<dbReference type="PANTHER" id="PTHR21066">
    <property type="entry name" value="ODORANT-BINDING PROTEIN 59A-RELATED"/>
    <property type="match status" value="1"/>
</dbReference>
<feature type="chain" id="PRO_5012588960" evidence="4">
    <location>
        <begin position="26"/>
        <end position="204"/>
    </location>
</feature>
<comment type="subcellular location">
    <subcellularLocation>
        <location evidence="1">Secreted</location>
    </subcellularLocation>
</comment>
<feature type="signal peptide" evidence="4">
    <location>
        <begin position="1"/>
        <end position="25"/>
    </location>
</feature>
<dbReference type="SUPFAM" id="SSF47565">
    <property type="entry name" value="Insect pheromone/odorant-binding proteins"/>
    <property type="match status" value="1"/>
</dbReference>
<dbReference type="GO" id="GO:0005576">
    <property type="term" value="C:extracellular region"/>
    <property type="evidence" value="ECO:0007669"/>
    <property type="project" value="UniProtKB-SubCell"/>
</dbReference>
<name>A0A1L2JGN9_HALHY</name>
<organism evidence="5">
    <name type="scientific">Halyomorpha halys</name>
    <name type="common">Brown marmorated stink bug</name>
    <name type="synonym">Pentatoma halys</name>
    <dbReference type="NCBI Taxonomy" id="286706"/>
    <lineage>
        <taxon>Eukaryota</taxon>
        <taxon>Metazoa</taxon>
        <taxon>Ecdysozoa</taxon>
        <taxon>Arthropoda</taxon>
        <taxon>Hexapoda</taxon>
        <taxon>Insecta</taxon>
        <taxon>Pterygota</taxon>
        <taxon>Neoptera</taxon>
        <taxon>Paraneoptera</taxon>
        <taxon>Hemiptera</taxon>
        <taxon>Heteroptera</taxon>
        <taxon>Panheteroptera</taxon>
        <taxon>Pentatomomorpha</taxon>
        <taxon>Pentatomoidea</taxon>
        <taxon>Pentatomidae</taxon>
        <taxon>Pentatominae</taxon>
        <taxon>Halyomorpha</taxon>
    </lineage>
</organism>
<dbReference type="OrthoDB" id="7730192at2759"/>
<protein>
    <submittedName>
        <fullName evidence="5">Odorant-binding protein 9</fullName>
    </submittedName>
</protein>
<keyword evidence="3" id="KW-0964">Secreted</keyword>
<dbReference type="InterPro" id="IPR052295">
    <property type="entry name" value="Odorant-binding_protein"/>
</dbReference>
<dbReference type="EMBL" id="KT875745">
    <property type="protein sequence ID" value="AOV87026.1"/>
    <property type="molecule type" value="mRNA"/>
</dbReference>
<evidence type="ECO:0000256" key="4">
    <source>
        <dbReference type="SAM" id="SignalP"/>
    </source>
</evidence>
<proteinExistence type="evidence at transcript level"/>
<dbReference type="Gene3D" id="1.10.238.270">
    <property type="match status" value="1"/>
</dbReference>
<evidence type="ECO:0000256" key="3">
    <source>
        <dbReference type="ARBA" id="ARBA00022525"/>
    </source>
</evidence>